<keyword evidence="2" id="KW-1185">Reference proteome</keyword>
<sequence length="188" mass="21221">NCPKDPSPKVLGLFCSSFNFETCVPSGLHTITKNLKLDPELEEYVFCRKCYSLYDIKTAPSECGFQETESLMAFREELFSPAHLYSLEFIGKASLQHIQKPAPPNPHLFNPTSFLDVPQVETWIAEWSKKLSSESKIVDYHQSNARKTLYSQPPSDSKSSSPSHLKLDFALFVDSLGNKLLASLTWRA</sequence>
<dbReference type="VEuPathDB" id="FungiDB:VP01_4423g1"/>
<reference evidence="1 2" key="1">
    <citation type="submission" date="2015-08" db="EMBL/GenBank/DDBJ databases">
        <title>Next Generation Sequencing and Analysis of the Genome of Puccinia sorghi L Schw, the Causal Agent of Maize Common Rust.</title>
        <authorList>
            <person name="Rochi L."/>
            <person name="Burguener G."/>
            <person name="Darino M."/>
            <person name="Turjanski A."/>
            <person name="Kreff E."/>
            <person name="Dieguez M.J."/>
            <person name="Sacco F."/>
        </authorList>
    </citation>
    <scope>NUCLEOTIDE SEQUENCE [LARGE SCALE GENOMIC DNA]</scope>
    <source>
        <strain evidence="1 2">RO10H11247</strain>
    </source>
</reference>
<proteinExistence type="predicted"/>
<evidence type="ECO:0000313" key="2">
    <source>
        <dbReference type="Proteomes" id="UP000037035"/>
    </source>
</evidence>
<dbReference type="OrthoDB" id="3269001at2759"/>
<dbReference type="Proteomes" id="UP000037035">
    <property type="component" value="Unassembled WGS sequence"/>
</dbReference>
<name>A0A0L6UQE4_9BASI</name>
<comment type="caution">
    <text evidence="1">The sequence shown here is derived from an EMBL/GenBank/DDBJ whole genome shotgun (WGS) entry which is preliminary data.</text>
</comment>
<protein>
    <submittedName>
        <fullName evidence="1">Uncharacterized protein</fullName>
    </submittedName>
</protein>
<dbReference type="AlphaFoldDB" id="A0A0L6UQE4"/>
<gene>
    <name evidence="1" type="ORF">VP01_4423g1</name>
</gene>
<accession>A0A0L6UQE4</accession>
<dbReference type="EMBL" id="LAVV01009528">
    <property type="protein sequence ID" value="KNZ50442.1"/>
    <property type="molecule type" value="Genomic_DNA"/>
</dbReference>
<organism evidence="1 2">
    <name type="scientific">Puccinia sorghi</name>
    <dbReference type="NCBI Taxonomy" id="27349"/>
    <lineage>
        <taxon>Eukaryota</taxon>
        <taxon>Fungi</taxon>
        <taxon>Dikarya</taxon>
        <taxon>Basidiomycota</taxon>
        <taxon>Pucciniomycotina</taxon>
        <taxon>Pucciniomycetes</taxon>
        <taxon>Pucciniales</taxon>
        <taxon>Pucciniaceae</taxon>
        <taxon>Puccinia</taxon>
    </lineage>
</organism>
<evidence type="ECO:0000313" key="1">
    <source>
        <dbReference type="EMBL" id="KNZ50442.1"/>
    </source>
</evidence>
<feature type="non-terminal residue" evidence="1">
    <location>
        <position position="1"/>
    </location>
</feature>